<sequence>MEYILSLVTLMSHLIFILLVHRLLVTLFDWSKIVKNAQDKLGQLRVFLILISIAIGYMVSHFMLEVLSIMQTAMLGQ</sequence>
<protein>
    <submittedName>
        <fullName evidence="2">Membrane protein</fullName>
    </submittedName>
</protein>
<dbReference type="RefSeq" id="WP_115271630.1">
    <property type="nucleotide sequence ID" value="NZ_JBCLSK010000015.1"/>
</dbReference>
<evidence type="ECO:0000256" key="1">
    <source>
        <dbReference type="SAM" id="Phobius"/>
    </source>
</evidence>
<dbReference type="AlphaFoldDB" id="A0A380KBW3"/>
<accession>A0A380KBW3</accession>
<dbReference type="Pfam" id="PF06612">
    <property type="entry name" value="DUF1146"/>
    <property type="match status" value="1"/>
</dbReference>
<keyword evidence="1" id="KW-0472">Membrane</keyword>
<feature type="transmembrane region" description="Helical" evidence="1">
    <location>
        <begin position="46"/>
        <end position="64"/>
    </location>
</feature>
<dbReference type="NCBIfam" id="TIGR02327">
    <property type="entry name" value="int_mem_ywzB"/>
    <property type="match status" value="1"/>
</dbReference>
<evidence type="ECO:0000313" key="3">
    <source>
        <dbReference type="Proteomes" id="UP000254924"/>
    </source>
</evidence>
<dbReference type="EMBL" id="UHFN01000007">
    <property type="protein sequence ID" value="SUN62451.1"/>
    <property type="molecule type" value="Genomic_DNA"/>
</dbReference>
<name>A0A380KBW3_9STRE</name>
<dbReference type="Proteomes" id="UP000254924">
    <property type="component" value="Unassembled WGS sequence"/>
</dbReference>
<organism evidence="2 3">
    <name type="scientific">Streptococcus hyointestinalis</name>
    <dbReference type="NCBI Taxonomy" id="1337"/>
    <lineage>
        <taxon>Bacteria</taxon>
        <taxon>Bacillati</taxon>
        <taxon>Bacillota</taxon>
        <taxon>Bacilli</taxon>
        <taxon>Lactobacillales</taxon>
        <taxon>Streptococcaceae</taxon>
        <taxon>Streptococcus</taxon>
    </lineage>
</organism>
<keyword evidence="1" id="KW-1133">Transmembrane helix</keyword>
<proteinExistence type="predicted"/>
<reference evidence="2 3" key="1">
    <citation type="submission" date="2018-06" db="EMBL/GenBank/DDBJ databases">
        <authorList>
            <consortium name="Pathogen Informatics"/>
            <person name="Doyle S."/>
        </authorList>
    </citation>
    <scope>NUCLEOTIDE SEQUENCE [LARGE SCALE GENOMIC DNA]</scope>
    <source>
        <strain evidence="2 3">NCTC12224</strain>
    </source>
</reference>
<feature type="transmembrane region" description="Helical" evidence="1">
    <location>
        <begin position="6"/>
        <end position="25"/>
    </location>
</feature>
<evidence type="ECO:0000313" key="2">
    <source>
        <dbReference type="EMBL" id="SUN62451.1"/>
    </source>
</evidence>
<dbReference type="GeneID" id="78357155"/>
<gene>
    <name evidence="2" type="ORF">NCTC12224_01891</name>
</gene>
<keyword evidence="3" id="KW-1185">Reference proteome</keyword>
<keyword evidence="1" id="KW-0812">Transmembrane</keyword>
<dbReference type="OrthoDB" id="2224563at2"/>
<dbReference type="InterPro" id="IPR009526">
    <property type="entry name" value="DUF1146"/>
</dbReference>